<keyword evidence="7" id="KW-0560">Oxidoreductase</keyword>
<evidence type="ECO:0000256" key="2">
    <source>
        <dbReference type="ARBA" id="ARBA00010617"/>
    </source>
</evidence>
<dbReference type="GO" id="GO:0004497">
    <property type="term" value="F:monooxygenase activity"/>
    <property type="evidence" value="ECO:0007669"/>
    <property type="project" value="UniProtKB-KW"/>
</dbReference>
<accession>A0A9P8TZL4</accession>
<dbReference type="PANTHER" id="PTHR24305">
    <property type="entry name" value="CYTOCHROME P450"/>
    <property type="match status" value="1"/>
</dbReference>
<feature type="non-terminal residue" evidence="9">
    <location>
        <position position="1"/>
    </location>
</feature>
<dbReference type="SUPFAM" id="SSF48264">
    <property type="entry name" value="Cytochrome P450"/>
    <property type="match status" value="1"/>
</dbReference>
<evidence type="ECO:0000256" key="8">
    <source>
        <dbReference type="SAM" id="Phobius"/>
    </source>
</evidence>
<feature type="binding site" description="axial binding residue" evidence="6">
    <location>
        <position position="560"/>
    </location>
    <ligand>
        <name>heme</name>
        <dbReference type="ChEBI" id="CHEBI:30413"/>
    </ligand>
    <ligandPart>
        <name>Fe</name>
        <dbReference type="ChEBI" id="CHEBI:18248"/>
    </ligandPart>
</feature>
<dbReference type="GO" id="GO:0020037">
    <property type="term" value="F:heme binding"/>
    <property type="evidence" value="ECO:0007669"/>
    <property type="project" value="InterPro"/>
</dbReference>
<sequence length="654" mass="74121">VSHLLTVRKLAAQITSAWKESLGRIMSLIPIAIAVLVVYRIAVYASSLRHSVQEAKRSGLPYVVTPCSPFWLPWQLTYKLWIPIIKRLPKPWWDGWLDVMLPNFAYRTRHEWFAKLGESFLIASPGRLVMLTDNAETIRTITLKREQFPKWTAVYTILRQFGENVLTTEGSVWRMHRKVTSASFNERNAALVFREAIAQTQGLLRMWTGPSGGTRKEPLTSLAHDTMKLALNIISYVGFGMRLLWPGETHLAGTDPKLVKYGSHEPSDGHELSFVDTMEILLENLVLLLIFPRWILRLFPFKNVKKAVLSYDEYDKYMNELLDEKIEDARKGEHAEGMDLMGQLARSCFGADNKDATLTRQEIIGNAFIMFVAGHETTANAIHFTIIFLATNPEAQRKIQKDVDDILGGLDPKDWDYDSLANPMTASMIGAAMYETLRLVPAVTEIPKKVFSDQSFVMDGTKYVLPKDTGISLVTVSAHTNPRYWPTRPSKIAPGQSNILDYVPDRWFQAMDRERGQGNEDVAGADSEDFGGFQGSDINAQLFKPERGSYIPFSDGARSCLGRRIAVVEIIAALAVIFRSYSIELAVDEWATQEQVDQMSREERARIYKKAQDKSRYTVGRATTRLTLNLHGRHVPVRIVKRGEEKFVDWVDGE</sequence>
<evidence type="ECO:0000256" key="6">
    <source>
        <dbReference type="PIRSR" id="PIRSR602401-1"/>
    </source>
</evidence>
<dbReference type="GO" id="GO:0016705">
    <property type="term" value="F:oxidoreductase activity, acting on paired donors, with incorporation or reduction of molecular oxygen"/>
    <property type="evidence" value="ECO:0007669"/>
    <property type="project" value="InterPro"/>
</dbReference>
<evidence type="ECO:0000313" key="10">
    <source>
        <dbReference type="Proteomes" id="UP000827724"/>
    </source>
</evidence>
<comment type="cofactor">
    <cofactor evidence="1 6">
        <name>heme</name>
        <dbReference type="ChEBI" id="CHEBI:30413"/>
    </cofactor>
</comment>
<dbReference type="CDD" id="cd11070">
    <property type="entry name" value="CYP56-like"/>
    <property type="match status" value="1"/>
</dbReference>
<evidence type="ECO:0000256" key="4">
    <source>
        <dbReference type="ARBA" id="ARBA00022723"/>
    </source>
</evidence>
<keyword evidence="7" id="KW-0503">Monooxygenase</keyword>
<dbReference type="PROSITE" id="PS00086">
    <property type="entry name" value="CYTOCHROME_P450"/>
    <property type="match status" value="1"/>
</dbReference>
<dbReference type="InterPro" id="IPR017972">
    <property type="entry name" value="Cyt_P450_CS"/>
</dbReference>
<dbReference type="PRINTS" id="PR00385">
    <property type="entry name" value="P450"/>
</dbReference>
<feature type="transmembrane region" description="Helical" evidence="8">
    <location>
        <begin position="25"/>
        <end position="47"/>
    </location>
</feature>
<dbReference type="EMBL" id="JAIWOZ010000001">
    <property type="protein sequence ID" value="KAH6610778.1"/>
    <property type="molecule type" value="Genomic_DNA"/>
</dbReference>
<protein>
    <submittedName>
        <fullName evidence="9">Cytochrome P450</fullName>
    </submittedName>
</protein>
<evidence type="ECO:0000256" key="5">
    <source>
        <dbReference type="ARBA" id="ARBA00023004"/>
    </source>
</evidence>
<gene>
    <name evidence="9" type="ORF">Trco_000798</name>
</gene>
<evidence type="ECO:0000256" key="7">
    <source>
        <dbReference type="RuleBase" id="RU000461"/>
    </source>
</evidence>
<keyword evidence="8" id="KW-0812">Transmembrane</keyword>
<keyword evidence="5 6" id="KW-0408">Iron</keyword>
<dbReference type="GO" id="GO:0005506">
    <property type="term" value="F:iron ion binding"/>
    <property type="evidence" value="ECO:0007669"/>
    <property type="project" value="InterPro"/>
</dbReference>
<organism evidence="9 10">
    <name type="scientific">Trichoderma cornu-damae</name>
    <dbReference type="NCBI Taxonomy" id="654480"/>
    <lineage>
        <taxon>Eukaryota</taxon>
        <taxon>Fungi</taxon>
        <taxon>Dikarya</taxon>
        <taxon>Ascomycota</taxon>
        <taxon>Pezizomycotina</taxon>
        <taxon>Sordariomycetes</taxon>
        <taxon>Hypocreomycetidae</taxon>
        <taxon>Hypocreales</taxon>
        <taxon>Hypocreaceae</taxon>
        <taxon>Trichoderma</taxon>
    </lineage>
</organism>
<reference evidence="9" key="1">
    <citation type="submission" date="2021-08" db="EMBL/GenBank/DDBJ databases">
        <title>Chromosome-Level Trichoderma cornu-damae using Hi-C Data.</title>
        <authorList>
            <person name="Kim C.S."/>
        </authorList>
    </citation>
    <scope>NUCLEOTIDE SEQUENCE</scope>
    <source>
        <strain evidence="9">KA19-0412C</strain>
    </source>
</reference>
<dbReference type="Gene3D" id="1.10.630.10">
    <property type="entry name" value="Cytochrome P450"/>
    <property type="match status" value="1"/>
</dbReference>
<dbReference type="InterPro" id="IPR002401">
    <property type="entry name" value="Cyt_P450_E_grp-I"/>
</dbReference>
<comment type="similarity">
    <text evidence="2 7">Belongs to the cytochrome P450 family.</text>
</comment>
<comment type="caution">
    <text evidence="9">The sequence shown here is derived from an EMBL/GenBank/DDBJ whole genome shotgun (WGS) entry which is preliminary data.</text>
</comment>
<dbReference type="Proteomes" id="UP000827724">
    <property type="component" value="Unassembled WGS sequence"/>
</dbReference>
<evidence type="ECO:0000256" key="1">
    <source>
        <dbReference type="ARBA" id="ARBA00001971"/>
    </source>
</evidence>
<proteinExistence type="inferred from homology"/>
<dbReference type="PANTHER" id="PTHR24305:SF166">
    <property type="entry name" value="CYTOCHROME P450 12A4, MITOCHONDRIAL-RELATED"/>
    <property type="match status" value="1"/>
</dbReference>
<evidence type="ECO:0000313" key="9">
    <source>
        <dbReference type="EMBL" id="KAH6610778.1"/>
    </source>
</evidence>
<dbReference type="InterPro" id="IPR050121">
    <property type="entry name" value="Cytochrome_P450_monoxygenase"/>
</dbReference>
<keyword evidence="3 6" id="KW-0349">Heme</keyword>
<evidence type="ECO:0000256" key="3">
    <source>
        <dbReference type="ARBA" id="ARBA00022617"/>
    </source>
</evidence>
<keyword evidence="10" id="KW-1185">Reference proteome</keyword>
<keyword evidence="8" id="KW-1133">Transmembrane helix</keyword>
<dbReference type="Pfam" id="PF00067">
    <property type="entry name" value="p450"/>
    <property type="match status" value="2"/>
</dbReference>
<keyword evidence="8" id="KW-0472">Membrane</keyword>
<dbReference type="AlphaFoldDB" id="A0A9P8TZL4"/>
<keyword evidence="4 6" id="KW-0479">Metal-binding</keyword>
<dbReference type="InterPro" id="IPR001128">
    <property type="entry name" value="Cyt_P450"/>
</dbReference>
<name>A0A9P8TZL4_9HYPO</name>
<dbReference type="InterPro" id="IPR036396">
    <property type="entry name" value="Cyt_P450_sf"/>
</dbReference>
<dbReference type="OrthoDB" id="1470350at2759"/>
<dbReference type="PRINTS" id="PR00463">
    <property type="entry name" value="EP450I"/>
</dbReference>